<dbReference type="InterPro" id="IPR011576">
    <property type="entry name" value="Pyridox_Oxase_N"/>
</dbReference>
<dbReference type="InterPro" id="IPR052019">
    <property type="entry name" value="F420H2_bilvrd_red/Heme_oxyg"/>
</dbReference>
<dbReference type="STRING" id="1220554.GCA_001552135_07185"/>
<keyword evidence="1" id="KW-0560">Oxidoreductase</keyword>
<dbReference type="SUPFAM" id="SSF50475">
    <property type="entry name" value="FMN-binding split barrel"/>
    <property type="match status" value="1"/>
</dbReference>
<evidence type="ECO:0000313" key="3">
    <source>
        <dbReference type="EMBL" id="TYB45773.1"/>
    </source>
</evidence>
<evidence type="ECO:0000259" key="2">
    <source>
        <dbReference type="Pfam" id="PF01243"/>
    </source>
</evidence>
<protein>
    <submittedName>
        <fullName evidence="3">Pyridoxamine 5'-phosphate oxidase</fullName>
    </submittedName>
</protein>
<dbReference type="GO" id="GO:0016627">
    <property type="term" value="F:oxidoreductase activity, acting on the CH-CH group of donors"/>
    <property type="evidence" value="ECO:0007669"/>
    <property type="project" value="TreeGrafter"/>
</dbReference>
<proteinExistence type="predicted"/>
<dbReference type="GO" id="GO:0070967">
    <property type="term" value="F:coenzyme F420 binding"/>
    <property type="evidence" value="ECO:0007669"/>
    <property type="project" value="TreeGrafter"/>
</dbReference>
<dbReference type="PANTHER" id="PTHR35176">
    <property type="entry name" value="HEME OXYGENASE HI_0854-RELATED"/>
    <property type="match status" value="1"/>
</dbReference>
<gene>
    <name evidence="3" type="ORF">FXF69_19855</name>
</gene>
<keyword evidence="4" id="KW-1185">Reference proteome</keyword>
<comment type="caution">
    <text evidence="3">The sequence shown here is derived from an EMBL/GenBank/DDBJ whole genome shotgun (WGS) entry which is preliminary data.</text>
</comment>
<dbReference type="InterPro" id="IPR012349">
    <property type="entry name" value="Split_barrel_FMN-bd"/>
</dbReference>
<dbReference type="GO" id="GO:0005829">
    <property type="term" value="C:cytosol"/>
    <property type="evidence" value="ECO:0007669"/>
    <property type="project" value="TreeGrafter"/>
</dbReference>
<evidence type="ECO:0000313" key="4">
    <source>
        <dbReference type="Proteomes" id="UP000323380"/>
    </source>
</evidence>
<sequence length="139" mass="15530">MSPEAREKYLAEAHIAVLTVSREGRGPLALPIWYAYEPGGDVRVITRGDSPKAEMIRRAGRVTLCVQSPEPPYRYVTVEGPVSIQEAVTPDERRRLAARYLGPDFGDAFVQATAEATPMMIAVDMRPENWLSQDQTDWP</sequence>
<evidence type="ECO:0000256" key="1">
    <source>
        <dbReference type="ARBA" id="ARBA00023002"/>
    </source>
</evidence>
<dbReference type="AlphaFoldDB" id="A0A5D0NMN2"/>
<dbReference type="PANTHER" id="PTHR35176:SF6">
    <property type="entry name" value="HEME OXYGENASE HI_0854-RELATED"/>
    <property type="match status" value="1"/>
</dbReference>
<dbReference type="Pfam" id="PF01243">
    <property type="entry name" value="PNPOx_N"/>
    <property type="match status" value="1"/>
</dbReference>
<dbReference type="EMBL" id="VSFG01000003">
    <property type="protein sequence ID" value="TYB45773.1"/>
    <property type="molecule type" value="Genomic_DNA"/>
</dbReference>
<name>A0A5D0NMN2_9ACTN</name>
<dbReference type="Gene3D" id="2.30.110.10">
    <property type="entry name" value="Electron Transport, Fmn-binding Protein, Chain A"/>
    <property type="match status" value="1"/>
</dbReference>
<accession>A0A5D0NMN2</accession>
<feature type="domain" description="Pyridoxamine 5'-phosphate oxidase N-terminal" evidence="2">
    <location>
        <begin position="4"/>
        <end position="130"/>
    </location>
</feature>
<dbReference type="Proteomes" id="UP000323380">
    <property type="component" value="Unassembled WGS sequence"/>
</dbReference>
<reference evidence="3 4" key="1">
    <citation type="submission" date="2019-08" db="EMBL/GenBank/DDBJ databases">
        <title>Actinomadura sp. nov. CYP1-5 isolated from mountain soil.</title>
        <authorList>
            <person name="Songsumanus A."/>
            <person name="Kuncharoen N."/>
            <person name="Kudo T."/>
            <person name="Yuki M."/>
            <person name="Igarashi Y."/>
            <person name="Tanasupawat S."/>
        </authorList>
    </citation>
    <scope>NUCLEOTIDE SEQUENCE [LARGE SCALE GENOMIC DNA]</scope>
    <source>
        <strain evidence="3 4">JCM 14158</strain>
    </source>
</reference>
<organism evidence="3 4">
    <name type="scientific">Actinomadura chibensis</name>
    <dbReference type="NCBI Taxonomy" id="392828"/>
    <lineage>
        <taxon>Bacteria</taxon>
        <taxon>Bacillati</taxon>
        <taxon>Actinomycetota</taxon>
        <taxon>Actinomycetes</taxon>
        <taxon>Streptosporangiales</taxon>
        <taxon>Thermomonosporaceae</taxon>
        <taxon>Actinomadura</taxon>
    </lineage>
</organism>